<dbReference type="Gene3D" id="3.40.50.11780">
    <property type="match status" value="1"/>
</dbReference>
<reference evidence="2" key="1">
    <citation type="submission" date="2013-04" db="EMBL/GenBank/DDBJ databases">
        <title>The genome sequencing project of 58 acetic acid bacteria.</title>
        <authorList>
            <person name="Okamoto-Kainuma A."/>
            <person name="Ishikawa M."/>
            <person name="Umino S."/>
            <person name="Koizumi Y."/>
            <person name="Shiwa Y."/>
            <person name="Yoshikawa H."/>
            <person name="Matsutani M."/>
            <person name="Matsushita K."/>
        </authorList>
    </citation>
    <scope>NUCLEOTIDE SEQUENCE</scope>
    <source>
        <strain evidence="2">NBRC 106556</strain>
    </source>
</reference>
<dbReference type="Proteomes" id="UP001062443">
    <property type="component" value="Unassembled WGS sequence"/>
</dbReference>
<evidence type="ECO:0000313" key="2">
    <source>
        <dbReference type="EMBL" id="GBR44212.1"/>
    </source>
</evidence>
<proteinExistence type="predicted"/>
<feature type="domain" description="Tail sheath protein Gp18-like" evidence="1">
    <location>
        <begin position="44"/>
        <end position="102"/>
    </location>
</feature>
<sequence length="499" mass="50131">MGMKKMSLIYQAGALNTTALTVPNLYVQIAQPQALSLAGAVSSRLGIVGTASWGPVGVPVTLGSMADYAAAFGPKQKRITDAGVALNIAAMQGASVFSVVRVTDGSDSAATATLEGVTLQAVCTGAAGNAINAAVTVTGSGFALSVSHPVLGSASYAGEDWFSLETAVGQDLSALVKIILPATVPALAVGNVVLSGGGDGGVPSASACVGQDGVVRTGLYALRGQGCSVGLVQGVTDSTLWAAQAAFGASEGIYMITSTQVSDTVSNAVAVKAASGVDSVALKVMFGDWLYWNDDTYGMMLVSAQAFAGGMLAALSPEQSSLNKPLAGVIGSQKAGLNGGSTSYSTAELSTLFTAGLDVICNPAPGGAYWAVRCGHNSSSKSVINSDAYTRLTNYLAASLAGGMGRYVGQVINDTLFGDIRATLLGFLSSLLGQGILGRQGGVLPYSVVCDATNNPQARTALGYVQADIAVRYQGINEKFVVNLQGGSSVSVSTLGGSV</sequence>
<dbReference type="InterPro" id="IPR052042">
    <property type="entry name" value="Tail_sheath_structural"/>
</dbReference>
<dbReference type="PANTHER" id="PTHR35861">
    <property type="match status" value="1"/>
</dbReference>
<keyword evidence="3" id="KW-1185">Reference proteome</keyword>
<comment type="caution">
    <text evidence="2">The sequence shown here is derived from an EMBL/GenBank/DDBJ whole genome shotgun (WGS) entry which is preliminary data.</text>
</comment>
<name>A0ABQ0QGS9_9PROT</name>
<accession>A0ABQ0QGS9</accession>
<dbReference type="EMBL" id="BAQB01000003">
    <property type="protein sequence ID" value="GBR44212.1"/>
    <property type="molecule type" value="Genomic_DNA"/>
</dbReference>
<evidence type="ECO:0000313" key="3">
    <source>
        <dbReference type="Proteomes" id="UP001062443"/>
    </source>
</evidence>
<evidence type="ECO:0000259" key="1">
    <source>
        <dbReference type="Pfam" id="PF22671"/>
    </source>
</evidence>
<dbReference type="InterPro" id="IPR054564">
    <property type="entry name" value="Gp18_domIII_N"/>
</dbReference>
<protein>
    <submittedName>
        <fullName evidence="2">Phage tail sheath protein</fullName>
    </submittedName>
</protein>
<gene>
    <name evidence="2" type="ORF">AA106556_0349</name>
</gene>
<dbReference type="Pfam" id="PF22671">
    <property type="entry name" value="Gp18_domIII_N"/>
    <property type="match status" value="1"/>
</dbReference>
<organism evidence="2 3">
    <name type="scientific">Neokomagataea tanensis NBRC 106556</name>
    <dbReference type="NCBI Taxonomy" id="1223519"/>
    <lineage>
        <taxon>Bacteria</taxon>
        <taxon>Pseudomonadati</taxon>
        <taxon>Pseudomonadota</taxon>
        <taxon>Alphaproteobacteria</taxon>
        <taxon>Acetobacterales</taxon>
        <taxon>Acetobacteraceae</taxon>
        <taxon>Neokomagataea</taxon>
    </lineage>
</organism>
<dbReference type="PANTHER" id="PTHR35861:SF2">
    <property type="entry name" value="FELS-2 PROPHAGE PROTEIN"/>
    <property type="match status" value="1"/>
</dbReference>